<proteinExistence type="predicted"/>
<name>A0A8T2VMM0_CERRI</name>
<gene>
    <name evidence="3" type="ORF">KP509_01G077100</name>
</gene>
<dbReference type="GO" id="GO:0070072">
    <property type="term" value="P:vacuolar proton-transporting V-type ATPase complex assembly"/>
    <property type="evidence" value="ECO:0007669"/>
    <property type="project" value="InterPro"/>
</dbReference>
<dbReference type="AlphaFoldDB" id="A0A8T2VMM0"/>
<protein>
    <recommendedName>
        <fullName evidence="1">Vacuolar ATPase assembly protein VMA22</fullName>
    </recommendedName>
</protein>
<dbReference type="GO" id="GO:0051082">
    <property type="term" value="F:unfolded protein binding"/>
    <property type="evidence" value="ECO:0007669"/>
    <property type="project" value="TreeGrafter"/>
</dbReference>
<dbReference type="PANTHER" id="PTHR31996:SF2">
    <property type="entry name" value="COILED-COIL DOMAIN-CONTAINING PROTEIN 115"/>
    <property type="match status" value="1"/>
</dbReference>
<feature type="region of interest" description="Disordered" evidence="2">
    <location>
        <begin position="1"/>
        <end position="31"/>
    </location>
</feature>
<evidence type="ECO:0000313" key="4">
    <source>
        <dbReference type="Proteomes" id="UP000825935"/>
    </source>
</evidence>
<organism evidence="3 4">
    <name type="scientific">Ceratopteris richardii</name>
    <name type="common">Triangle waterfern</name>
    <dbReference type="NCBI Taxonomy" id="49495"/>
    <lineage>
        <taxon>Eukaryota</taxon>
        <taxon>Viridiplantae</taxon>
        <taxon>Streptophyta</taxon>
        <taxon>Embryophyta</taxon>
        <taxon>Tracheophyta</taxon>
        <taxon>Polypodiopsida</taxon>
        <taxon>Polypodiidae</taxon>
        <taxon>Polypodiales</taxon>
        <taxon>Pteridineae</taxon>
        <taxon>Pteridaceae</taxon>
        <taxon>Parkerioideae</taxon>
        <taxon>Ceratopteris</taxon>
    </lineage>
</organism>
<dbReference type="Proteomes" id="UP000825935">
    <property type="component" value="Chromosome 1"/>
</dbReference>
<sequence length="262" mass="28886">MEHDRIVQLTEGGVNEDSISSSSTSSCVTDGKGTQEDAEILRFLDALDHLICCRDSLARSLSQGWMEIASARYSMGPARISQALFSLKPQSASTIISVSETENSMLETGPKDEEEQVCDALQEFQFSIRNLDVKGGTKIKSREGNINSETSAQSNLRQRHKSGSMKNHIVEDDFENDDDLSNDGDLIQHRADSPNVSDPLAWFGTLVSPHLRAAQKSFKDALEMIVEVATAQTRVQRTYDFIKESDKSVHGADVCNESKAEP</sequence>
<evidence type="ECO:0000313" key="3">
    <source>
        <dbReference type="EMBL" id="KAH7446805.1"/>
    </source>
</evidence>
<dbReference type="OMA" id="IQHRADS"/>
<evidence type="ECO:0000256" key="2">
    <source>
        <dbReference type="SAM" id="MobiDB-lite"/>
    </source>
</evidence>
<keyword evidence="4" id="KW-1185">Reference proteome</keyword>
<feature type="region of interest" description="Disordered" evidence="2">
    <location>
        <begin position="138"/>
        <end position="164"/>
    </location>
</feature>
<dbReference type="EMBL" id="CM035406">
    <property type="protein sequence ID" value="KAH7446805.1"/>
    <property type="molecule type" value="Genomic_DNA"/>
</dbReference>
<accession>A0A8T2VMM0</accession>
<feature type="compositionally biased region" description="Polar residues" evidence="2">
    <location>
        <begin position="144"/>
        <end position="156"/>
    </location>
</feature>
<reference evidence="3" key="1">
    <citation type="submission" date="2021-08" db="EMBL/GenBank/DDBJ databases">
        <title>WGS assembly of Ceratopteris richardii.</title>
        <authorList>
            <person name="Marchant D.B."/>
            <person name="Chen G."/>
            <person name="Jenkins J."/>
            <person name="Shu S."/>
            <person name="Leebens-Mack J."/>
            <person name="Grimwood J."/>
            <person name="Schmutz J."/>
            <person name="Soltis P."/>
            <person name="Soltis D."/>
            <person name="Chen Z.-H."/>
        </authorList>
    </citation>
    <scope>NUCLEOTIDE SEQUENCE</scope>
    <source>
        <strain evidence="3">Whitten #5841</strain>
        <tissue evidence="3">Leaf</tissue>
    </source>
</reference>
<dbReference type="PANTHER" id="PTHR31996">
    <property type="entry name" value="COILED-COIL DOMAIN-CONTAINING PROTEIN 115"/>
    <property type="match status" value="1"/>
</dbReference>
<dbReference type="OrthoDB" id="408631at2759"/>
<dbReference type="InterPro" id="IPR040357">
    <property type="entry name" value="Vma22/CCDC115"/>
</dbReference>
<evidence type="ECO:0000256" key="1">
    <source>
        <dbReference type="ARBA" id="ARBA00093634"/>
    </source>
</evidence>
<comment type="caution">
    <text evidence="3">The sequence shown here is derived from an EMBL/GenBank/DDBJ whole genome shotgun (WGS) entry which is preliminary data.</text>
</comment>
<dbReference type="Pfam" id="PF21730">
    <property type="entry name" value="Vma22_CCDC115"/>
    <property type="match status" value="1"/>
</dbReference>